<feature type="compositionally biased region" description="Acidic residues" evidence="8">
    <location>
        <begin position="62"/>
        <end position="71"/>
    </location>
</feature>
<keyword evidence="5" id="KW-0863">Zinc-finger</keyword>
<dbReference type="GO" id="GO:0006270">
    <property type="term" value="P:DNA replication initiation"/>
    <property type="evidence" value="ECO:0007669"/>
    <property type="project" value="InterPro"/>
</dbReference>
<evidence type="ECO:0000256" key="4">
    <source>
        <dbReference type="ARBA" id="ARBA00022723"/>
    </source>
</evidence>
<feature type="region of interest" description="Disordered" evidence="8">
    <location>
        <begin position="626"/>
        <end position="667"/>
    </location>
</feature>
<dbReference type="FunFam" id="2.40.50.140:FF:000174">
    <property type="entry name" value="DNA replication licensing factor mcm10"/>
    <property type="match status" value="1"/>
</dbReference>
<dbReference type="InterPro" id="IPR015408">
    <property type="entry name" value="Znf_Mcm10/DnaG"/>
</dbReference>
<feature type="region of interest" description="Disordered" evidence="8">
    <location>
        <begin position="686"/>
        <end position="754"/>
    </location>
</feature>
<evidence type="ECO:0000259" key="9">
    <source>
        <dbReference type="Pfam" id="PF09329"/>
    </source>
</evidence>
<dbReference type="PANTHER" id="PTHR13454">
    <property type="entry name" value="PROTEIN MCM10 HOMOLOG"/>
    <property type="match status" value="1"/>
</dbReference>
<feature type="domain" description="Zinc finger Mcm10/DnaG-type" evidence="9">
    <location>
        <begin position="483"/>
        <end position="528"/>
    </location>
</feature>
<name>A0A9P4QJX3_9PLEO</name>
<dbReference type="Proteomes" id="UP000799444">
    <property type="component" value="Unassembled WGS sequence"/>
</dbReference>
<feature type="domain" description="MCM10 OB-fold" evidence="10">
    <location>
        <begin position="332"/>
        <end position="474"/>
    </location>
</feature>
<feature type="compositionally biased region" description="Low complexity" evidence="8">
    <location>
        <begin position="281"/>
        <end position="312"/>
    </location>
</feature>
<evidence type="ECO:0000256" key="1">
    <source>
        <dbReference type="ARBA" id="ARBA00004123"/>
    </source>
</evidence>
<keyword evidence="6" id="KW-0862">Zinc</keyword>
<comment type="similarity">
    <text evidence="2">Belongs to the MCM10 family.</text>
</comment>
<keyword evidence="7" id="KW-0539">Nucleus</keyword>
<evidence type="ECO:0008006" key="13">
    <source>
        <dbReference type="Google" id="ProtNLM"/>
    </source>
</evidence>
<dbReference type="GO" id="GO:0043596">
    <property type="term" value="C:nuclear replication fork"/>
    <property type="evidence" value="ECO:0007669"/>
    <property type="project" value="TreeGrafter"/>
</dbReference>
<keyword evidence="3" id="KW-0235">DNA replication</keyword>
<organism evidence="11 12">
    <name type="scientific">Polyplosphaeria fusca</name>
    <dbReference type="NCBI Taxonomy" id="682080"/>
    <lineage>
        <taxon>Eukaryota</taxon>
        <taxon>Fungi</taxon>
        <taxon>Dikarya</taxon>
        <taxon>Ascomycota</taxon>
        <taxon>Pezizomycotina</taxon>
        <taxon>Dothideomycetes</taxon>
        <taxon>Pleosporomycetidae</taxon>
        <taxon>Pleosporales</taxon>
        <taxon>Tetraplosphaeriaceae</taxon>
        <taxon>Polyplosphaeria</taxon>
    </lineage>
</organism>
<dbReference type="Pfam" id="PF09329">
    <property type="entry name" value="zf-primase"/>
    <property type="match status" value="1"/>
</dbReference>
<feature type="region of interest" description="Disordered" evidence="8">
    <location>
        <begin position="1"/>
        <end position="322"/>
    </location>
</feature>
<evidence type="ECO:0000256" key="7">
    <source>
        <dbReference type="ARBA" id="ARBA00023242"/>
    </source>
</evidence>
<keyword evidence="4" id="KW-0479">Metal-binding</keyword>
<comment type="subcellular location">
    <subcellularLocation>
        <location evidence="1">Nucleus</location>
    </subcellularLocation>
</comment>
<dbReference type="OrthoDB" id="202825at2759"/>
<evidence type="ECO:0000256" key="2">
    <source>
        <dbReference type="ARBA" id="ARBA00009679"/>
    </source>
</evidence>
<dbReference type="Pfam" id="PF22379">
    <property type="entry name" value="OB_MCM10"/>
    <property type="match status" value="1"/>
</dbReference>
<dbReference type="InterPro" id="IPR055065">
    <property type="entry name" value="OB_MCM10"/>
</dbReference>
<evidence type="ECO:0000313" key="12">
    <source>
        <dbReference type="Proteomes" id="UP000799444"/>
    </source>
</evidence>
<dbReference type="GO" id="GO:0003688">
    <property type="term" value="F:DNA replication origin binding"/>
    <property type="evidence" value="ECO:0007669"/>
    <property type="project" value="TreeGrafter"/>
</dbReference>
<proteinExistence type="inferred from homology"/>
<dbReference type="AlphaFoldDB" id="A0A9P4QJX3"/>
<gene>
    <name evidence="11" type="ORF">EJ04DRAFT_529246</name>
</gene>
<evidence type="ECO:0000313" key="11">
    <source>
        <dbReference type="EMBL" id="KAF2727685.1"/>
    </source>
</evidence>
<feature type="compositionally biased region" description="Basic and acidic residues" evidence="8">
    <location>
        <begin position="192"/>
        <end position="224"/>
    </location>
</feature>
<accession>A0A9P4QJX3</accession>
<feature type="compositionally biased region" description="Polar residues" evidence="8">
    <location>
        <begin position="178"/>
        <end position="190"/>
    </location>
</feature>
<feature type="compositionally biased region" description="Basic and acidic residues" evidence="8">
    <location>
        <begin position="118"/>
        <end position="127"/>
    </location>
</feature>
<dbReference type="PANTHER" id="PTHR13454:SF11">
    <property type="entry name" value="PROTEIN MCM10 HOMOLOG"/>
    <property type="match status" value="1"/>
</dbReference>
<dbReference type="EMBL" id="ML996318">
    <property type="protein sequence ID" value="KAF2727685.1"/>
    <property type="molecule type" value="Genomic_DNA"/>
</dbReference>
<feature type="compositionally biased region" description="Basic and acidic residues" evidence="8">
    <location>
        <begin position="720"/>
        <end position="733"/>
    </location>
</feature>
<dbReference type="Gene3D" id="2.40.50.140">
    <property type="entry name" value="Nucleic acid-binding proteins"/>
    <property type="match status" value="1"/>
</dbReference>
<evidence type="ECO:0000256" key="5">
    <source>
        <dbReference type="ARBA" id="ARBA00022771"/>
    </source>
</evidence>
<sequence length="775" mass="84946">MIVRESPKAKVSNPSKNWPPKSPHEALLSSPSGRKKYERHRDRDSASPSPTKRRPLPRGMPADDEEEDEETLQLQLQEIQARLKLKKLQKARQATEEDAEDGAKSRPTPRPGTAPGLRKTELPRPEPEVQVPVSPIRRRAPEEQTSPARRLGIDKGLRAQDVSLKRAASFSTRAIGESSRTLSRAQSTRAVETPRGKSFSERLAEARNKDKAREEKQDKIERSRSQGFGLKNILADIATPRSGSALSSGTGTSENLAPPKSMNMAKSRSVGDLKTAPSPRPSSGFSSRSGNSRAPSAASQASTSTQRSAAQTKYSEIAERDNGTEAASFEAFSGLHLKTRDMQHTTLTRTLDGKTVFTLPQLLKVVKAPEYDPPDMENDFVVMGVIASKSEPLNTKSNARDNSTNRSDQNVNQSGKFMVIRLTDLKWEVDLYLFDTGFTQFWKLPIGTLVAILNPEIMRPRERDSGKFSLKLASSDDTILEVGMARDLDFCHAIRKDGKQCSAWVDSRKTEYCDFHIEIQVEKAKRGRMEVNTMTGFGKGPGGGTGKFGMFGGRGRGVGLKDDGLTREGRFRDRLLHETVYIAPSAGGTARLLDQDETGWERGASRAEMHRKRLAEKEKERELAKKLGQIGSGAGGDYMRVKGAGTQNLPARGDFQMTEPGASNQDTKEDVLGLLGKKADDVSLSPVKRKRNLSGKSTTSSAPVGWGGAYKRGLLLSPTKETDSAQSKRETSPAKKKARLLLPEKGIREPGRDSLGTLDVGLLAAMDDDDDLEIV</sequence>
<reference evidence="11" key="1">
    <citation type="journal article" date="2020" name="Stud. Mycol.">
        <title>101 Dothideomycetes genomes: a test case for predicting lifestyles and emergence of pathogens.</title>
        <authorList>
            <person name="Haridas S."/>
            <person name="Albert R."/>
            <person name="Binder M."/>
            <person name="Bloem J."/>
            <person name="Labutti K."/>
            <person name="Salamov A."/>
            <person name="Andreopoulos B."/>
            <person name="Baker S."/>
            <person name="Barry K."/>
            <person name="Bills G."/>
            <person name="Bluhm B."/>
            <person name="Cannon C."/>
            <person name="Castanera R."/>
            <person name="Culley D."/>
            <person name="Daum C."/>
            <person name="Ezra D."/>
            <person name="Gonzalez J."/>
            <person name="Henrissat B."/>
            <person name="Kuo A."/>
            <person name="Liang C."/>
            <person name="Lipzen A."/>
            <person name="Lutzoni F."/>
            <person name="Magnuson J."/>
            <person name="Mondo S."/>
            <person name="Nolan M."/>
            <person name="Ohm R."/>
            <person name="Pangilinan J."/>
            <person name="Park H.-J."/>
            <person name="Ramirez L."/>
            <person name="Alfaro M."/>
            <person name="Sun H."/>
            <person name="Tritt A."/>
            <person name="Yoshinaga Y."/>
            <person name="Zwiers L.-H."/>
            <person name="Turgeon B."/>
            <person name="Goodwin S."/>
            <person name="Spatafora J."/>
            <person name="Crous P."/>
            <person name="Grigoriev I."/>
        </authorList>
    </citation>
    <scope>NUCLEOTIDE SEQUENCE</scope>
    <source>
        <strain evidence="11">CBS 125425</strain>
    </source>
</reference>
<dbReference type="GO" id="GO:0008270">
    <property type="term" value="F:zinc ion binding"/>
    <property type="evidence" value="ECO:0007669"/>
    <property type="project" value="UniProtKB-KW"/>
</dbReference>
<evidence type="ECO:0000256" key="8">
    <source>
        <dbReference type="SAM" id="MobiDB-lite"/>
    </source>
</evidence>
<dbReference type="GO" id="GO:0003697">
    <property type="term" value="F:single-stranded DNA binding"/>
    <property type="evidence" value="ECO:0007669"/>
    <property type="project" value="InterPro"/>
</dbReference>
<comment type="caution">
    <text evidence="11">The sequence shown here is derived from an EMBL/GenBank/DDBJ whole genome shotgun (WGS) entry which is preliminary data.</text>
</comment>
<dbReference type="InterPro" id="IPR012340">
    <property type="entry name" value="NA-bd_OB-fold"/>
</dbReference>
<dbReference type="InterPro" id="IPR040184">
    <property type="entry name" value="Mcm10"/>
</dbReference>
<protein>
    <recommendedName>
        <fullName evidence="13">Zinc finger Mcm10/DnaG-type domain-containing protein</fullName>
    </recommendedName>
</protein>
<evidence type="ECO:0000256" key="6">
    <source>
        <dbReference type="ARBA" id="ARBA00022833"/>
    </source>
</evidence>
<feature type="compositionally biased region" description="Low complexity" evidence="8">
    <location>
        <begin position="72"/>
        <end position="82"/>
    </location>
</feature>
<evidence type="ECO:0000259" key="10">
    <source>
        <dbReference type="Pfam" id="PF22379"/>
    </source>
</evidence>
<evidence type="ECO:0000256" key="3">
    <source>
        <dbReference type="ARBA" id="ARBA00022705"/>
    </source>
</evidence>
<keyword evidence="12" id="KW-1185">Reference proteome</keyword>
<feature type="compositionally biased region" description="Low complexity" evidence="8">
    <location>
        <begin position="242"/>
        <end position="253"/>
    </location>
</feature>